<sequence>MSRISCEVMGDLLPLYCDKVCSPDSRALVEEHLSGCAECRELLKQMSRDIALPLPEAKAGTDRNARELEENGLRRIQVSWKRSKTFAFVRGFLLAAAACALLCLVYLGLTEWNVTRVPSKVIQITEVSRLQNGRIAYHVKMTDGYAVNQVKGVWDDDRLYLVPMRPLIKTRKFADISLANTYDTLNLDQIRANRKAAGKSADVRAIYYGPPEEPILLWEQGIELPPASAALEAQFQFE</sequence>
<proteinExistence type="inferred from homology"/>
<keyword evidence="6" id="KW-1185">Reference proteome</keyword>
<evidence type="ECO:0000256" key="2">
    <source>
        <dbReference type="ARBA" id="ARBA00024438"/>
    </source>
</evidence>
<evidence type="ECO:0000259" key="4">
    <source>
        <dbReference type="Pfam" id="PF13490"/>
    </source>
</evidence>
<evidence type="ECO:0000256" key="3">
    <source>
        <dbReference type="SAM" id="Phobius"/>
    </source>
</evidence>
<protein>
    <recommendedName>
        <fullName evidence="2">Anti-sigma-W factor RsiW</fullName>
    </recommendedName>
</protein>
<comment type="caution">
    <text evidence="5">The sequence shown here is derived from an EMBL/GenBank/DDBJ whole genome shotgun (WGS) entry which is preliminary data.</text>
</comment>
<gene>
    <name evidence="5" type="ORF">M0651_05070</name>
</gene>
<dbReference type="RefSeq" id="WP_248550757.1">
    <property type="nucleotide sequence ID" value="NZ_JALPRK010000003.1"/>
</dbReference>
<reference evidence="5" key="1">
    <citation type="submission" date="2022-04" db="EMBL/GenBank/DDBJ databases">
        <authorList>
            <person name="Seo M.-J."/>
        </authorList>
    </citation>
    <scope>NUCLEOTIDE SEQUENCE</scope>
    <source>
        <strain evidence="5">MBLB2552</strain>
    </source>
</reference>
<keyword evidence="3" id="KW-1133">Transmembrane helix</keyword>
<evidence type="ECO:0000313" key="5">
    <source>
        <dbReference type="EMBL" id="MCK8486544.1"/>
    </source>
</evidence>
<dbReference type="AlphaFoldDB" id="A0A9X2BN75"/>
<dbReference type="InterPro" id="IPR041916">
    <property type="entry name" value="Anti_sigma_zinc_sf"/>
</dbReference>
<name>A0A9X2BN75_9BACL</name>
<comment type="similarity">
    <text evidence="1">Belongs to the zinc-associated anti-sigma factor (ZAS) superfamily. Anti-sigma-W factor family.</text>
</comment>
<evidence type="ECO:0000256" key="1">
    <source>
        <dbReference type="ARBA" id="ARBA00024353"/>
    </source>
</evidence>
<organism evidence="5 6">
    <name type="scientific">Paenibacillus mellifer</name>
    <dbReference type="NCBI Taxonomy" id="2937794"/>
    <lineage>
        <taxon>Bacteria</taxon>
        <taxon>Bacillati</taxon>
        <taxon>Bacillota</taxon>
        <taxon>Bacilli</taxon>
        <taxon>Bacillales</taxon>
        <taxon>Paenibacillaceae</taxon>
        <taxon>Paenibacillus</taxon>
    </lineage>
</organism>
<dbReference type="Gene3D" id="1.10.10.1320">
    <property type="entry name" value="Anti-sigma factor, zinc-finger domain"/>
    <property type="match status" value="1"/>
</dbReference>
<keyword evidence="3" id="KW-0812">Transmembrane</keyword>
<dbReference type="InterPro" id="IPR027383">
    <property type="entry name" value="Znf_put"/>
</dbReference>
<dbReference type="EMBL" id="JALPRK010000003">
    <property type="protein sequence ID" value="MCK8486544.1"/>
    <property type="molecule type" value="Genomic_DNA"/>
</dbReference>
<dbReference type="Proteomes" id="UP001139534">
    <property type="component" value="Unassembled WGS sequence"/>
</dbReference>
<evidence type="ECO:0000313" key="6">
    <source>
        <dbReference type="Proteomes" id="UP001139534"/>
    </source>
</evidence>
<dbReference type="Pfam" id="PF13490">
    <property type="entry name" value="zf-HC2"/>
    <property type="match status" value="1"/>
</dbReference>
<accession>A0A9X2BN75</accession>
<feature type="transmembrane region" description="Helical" evidence="3">
    <location>
        <begin position="87"/>
        <end position="109"/>
    </location>
</feature>
<feature type="domain" description="Putative zinc-finger" evidence="4">
    <location>
        <begin position="6"/>
        <end position="40"/>
    </location>
</feature>
<keyword evidence="3" id="KW-0472">Membrane</keyword>